<keyword evidence="3" id="KW-1185">Reference proteome</keyword>
<evidence type="ECO:0000313" key="3">
    <source>
        <dbReference type="Proteomes" id="UP001352852"/>
    </source>
</evidence>
<comment type="caution">
    <text evidence="2">The sequence shown here is derived from an EMBL/GenBank/DDBJ whole genome shotgun (WGS) entry which is preliminary data.</text>
</comment>
<organism evidence="2 3">
    <name type="scientific">Characodon lateralis</name>
    <dbReference type="NCBI Taxonomy" id="208331"/>
    <lineage>
        <taxon>Eukaryota</taxon>
        <taxon>Metazoa</taxon>
        <taxon>Chordata</taxon>
        <taxon>Craniata</taxon>
        <taxon>Vertebrata</taxon>
        <taxon>Euteleostomi</taxon>
        <taxon>Actinopterygii</taxon>
        <taxon>Neopterygii</taxon>
        <taxon>Teleostei</taxon>
        <taxon>Neoteleostei</taxon>
        <taxon>Acanthomorphata</taxon>
        <taxon>Ovalentaria</taxon>
        <taxon>Atherinomorphae</taxon>
        <taxon>Cyprinodontiformes</taxon>
        <taxon>Goodeidae</taxon>
        <taxon>Characodon</taxon>
    </lineage>
</organism>
<gene>
    <name evidence="2" type="ORF">CHARACLAT_006552</name>
</gene>
<protein>
    <submittedName>
        <fullName evidence="2">Uncharacterized protein</fullName>
    </submittedName>
</protein>
<evidence type="ECO:0000313" key="2">
    <source>
        <dbReference type="EMBL" id="MED6270102.1"/>
    </source>
</evidence>
<reference evidence="2 3" key="1">
    <citation type="submission" date="2021-06" db="EMBL/GenBank/DDBJ databases">
        <authorList>
            <person name="Palmer J.M."/>
        </authorList>
    </citation>
    <scope>NUCLEOTIDE SEQUENCE [LARGE SCALE GENOMIC DNA]</scope>
    <source>
        <strain evidence="2 3">CL_MEX2019</strain>
        <tissue evidence="2">Muscle</tissue>
    </source>
</reference>
<proteinExistence type="predicted"/>
<name>A0ABU7D4L9_9TELE</name>
<accession>A0ABU7D4L9</accession>
<feature type="region of interest" description="Disordered" evidence="1">
    <location>
        <begin position="15"/>
        <end position="35"/>
    </location>
</feature>
<dbReference type="EMBL" id="JAHUTJ010016734">
    <property type="protein sequence ID" value="MED6270102.1"/>
    <property type="molecule type" value="Genomic_DNA"/>
</dbReference>
<evidence type="ECO:0000256" key="1">
    <source>
        <dbReference type="SAM" id="MobiDB-lite"/>
    </source>
</evidence>
<sequence length="101" mass="11314">MRSEIAALMENHLQSVHRRTQTHPDEGNVQPAPTNTHVLLMGCHDNSLPLPVRQDGSQSLYGKCNPVESFRPHLLFTLKPPPPVPPGIINTSHHNHWLPLI</sequence>
<dbReference type="Proteomes" id="UP001352852">
    <property type="component" value="Unassembled WGS sequence"/>
</dbReference>